<dbReference type="Proteomes" id="UP000298313">
    <property type="component" value="Unassembled WGS sequence"/>
</dbReference>
<evidence type="ECO:0000313" key="2">
    <source>
        <dbReference type="EMBL" id="TFD79867.1"/>
    </source>
</evidence>
<keyword evidence="1" id="KW-0812">Transmembrane</keyword>
<gene>
    <name evidence="2" type="ORF">E3T48_05495</name>
</gene>
<feature type="transmembrane region" description="Helical" evidence="1">
    <location>
        <begin position="28"/>
        <end position="51"/>
    </location>
</feature>
<protein>
    <submittedName>
        <fullName evidence="2">Uncharacterized protein</fullName>
    </submittedName>
</protein>
<name>A0A4R9BD36_9MICO</name>
<keyword evidence="1" id="KW-1133">Transmembrane helix</keyword>
<evidence type="ECO:0000313" key="3">
    <source>
        <dbReference type="Proteomes" id="UP000298313"/>
    </source>
</evidence>
<reference evidence="2 3" key="1">
    <citation type="submission" date="2019-03" db="EMBL/GenBank/DDBJ databases">
        <title>Genomics of glacier-inhabiting Cryobacterium strains.</title>
        <authorList>
            <person name="Liu Q."/>
            <person name="Xin Y.-H."/>
        </authorList>
    </citation>
    <scope>NUCLEOTIDE SEQUENCE [LARGE SCALE GENOMIC DNA]</scope>
    <source>
        <strain evidence="2 3">Hh4</strain>
    </source>
</reference>
<comment type="caution">
    <text evidence="2">The sequence shown here is derived from an EMBL/GenBank/DDBJ whole genome shotgun (WGS) entry which is preliminary data.</text>
</comment>
<keyword evidence="3" id="KW-1185">Reference proteome</keyword>
<proteinExistence type="predicted"/>
<dbReference type="EMBL" id="SOHH01000050">
    <property type="protein sequence ID" value="TFD79867.1"/>
    <property type="molecule type" value="Genomic_DNA"/>
</dbReference>
<dbReference type="OrthoDB" id="5120039at2"/>
<feature type="transmembrane region" description="Helical" evidence="1">
    <location>
        <begin position="56"/>
        <end position="75"/>
    </location>
</feature>
<sequence length="81" mass="8763">MIGLASWLILPVVTTIFRETYPVTDTWVMPAIGTVRIDAAAVLNVLCVWLWRERSVLNVIALGVTVPLALVFVVGEGLGDA</sequence>
<accession>A0A4R9BD36</accession>
<dbReference type="RefSeq" id="WP_134522818.1">
    <property type="nucleotide sequence ID" value="NZ_SOHH01000050.1"/>
</dbReference>
<dbReference type="AlphaFoldDB" id="A0A4R9BD36"/>
<organism evidence="2 3">
    <name type="scientific">Cryobacterium fucosi</name>
    <dbReference type="NCBI Taxonomy" id="1259157"/>
    <lineage>
        <taxon>Bacteria</taxon>
        <taxon>Bacillati</taxon>
        <taxon>Actinomycetota</taxon>
        <taxon>Actinomycetes</taxon>
        <taxon>Micrococcales</taxon>
        <taxon>Microbacteriaceae</taxon>
        <taxon>Cryobacterium</taxon>
    </lineage>
</organism>
<keyword evidence="1" id="KW-0472">Membrane</keyword>
<evidence type="ECO:0000256" key="1">
    <source>
        <dbReference type="SAM" id="Phobius"/>
    </source>
</evidence>